<feature type="domain" description="AAA" evidence="1">
    <location>
        <begin position="4"/>
        <end position="167"/>
    </location>
</feature>
<dbReference type="RefSeq" id="WP_193911691.1">
    <property type="nucleotide sequence ID" value="NZ_PRDL01000001.1"/>
</dbReference>
<dbReference type="Proteomes" id="UP000652567">
    <property type="component" value="Unassembled WGS sequence"/>
</dbReference>
<dbReference type="InterPro" id="IPR050678">
    <property type="entry name" value="DNA_Partitioning_ATPase"/>
</dbReference>
<dbReference type="Gene3D" id="3.40.50.300">
    <property type="entry name" value="P-loop containing nucleotide triphosphate hydrolases"/>
    <property type="match status" value="1"/>
</dbReference>
<evidence type="ECO:0000259" key="1">
    <source>
        <dbReference type="Pfam" id="PF13614"/>
    </source>
</evidence>
<dbReference type="SUPFAM" id="SSF52540">
    <property type="entry name" value="P-loop containing nucleoside triphosphate hydrolases"/>
    <property type="match status" value="1"/>
</dbReference>
<proteinExistence type="predicted"/>
<reference evidence="2" key="1">
    <citation type="submission" date="2018-07" db="EMBL/GenBank/DDBJ databases">
        <title>Genome assembly of strain Ka43.</title>
        <authorList>
            <person name="Kukolya J."/>
            <person name="Nagy I."/>
            <person name="Horvath B."/>
            <person name="Toth A."/>
        </authorList>
    </citation>
    <scope>NUCLEOTIDE SEQUENCE</scope>
    <source>
        <strain evidence="2">KB43</strain>
    </source>
</reference>
<dbReference type="InterPro" id="IPR027417">
    <property type="entry name" value="P-loop_NTPase"/>
</dbReference>
<dbReference type="Pfam" id="PF13614">
    <property type="entry name" value="AAA_31"/>
    <property type="match status" value="1"/>
</dbReference>
<dbReference type="InterPro" id="IPR025669">
    <property type="entry name" value="AAA_dom"/>
</dbReference>
<protein>
    <submittedName>
        <fullName evidence="2">ParA family protein</fullName>
    </submittedName>
</protein>
<dbReference type="EMBL" id="PRDL01000001">
    <property type="protein sequence ID" value="MBE8718820.1"/>
    <property type="molecule type" value="Genomic_DNA"/>
</dbReference>
<keyword evidence="3" id="KW-1185">Reference proteome</keyword>
<dbReference type="PANTHER" id="PTHR13696">
    <property type="entry name" value="P-LOOP CONTAINING NUCLEOSIDE TRIPHOSPHATE HYDROLASE"/>
    <property type="match status" value="1"/>
</dbReference>
<sequence length="259" mass="28778">MISVAFYNLKGGVGKTTTAVNMAWLAAAANKKTVLWDLDPQAAATWFFQQNTDSNRAIKLLDKGKPVAEMILATPFANLTVIPADLSLRKLDKTFNSAGESRKLFKGLQKSLSEKADVLIYDCPPTLSPAMEQILSEVDVLLIPMIPNPLSIRAMEQVIHFFESRKQAPRRIVGFFNQVDLRRRMHRQAIESLRQMPVTMLKTWIPTDAAVEQMALRQAPLASYSGSGRAAPAYAAMWKEIARLLRQSEQVASTEGKSS</sequence>
<organism evidence="2 3">
    <name type="scientific">Cellvibrio polysaccharolyticus</name>
    <dbReference type="NCBI Taxonomy" id="2082724"/>
    <lineage>
        <taxon>Bacteria</taxon>
        <taxon>Pseudomonadati</taxon>
        <taxon>Pseudomonadota</taxon>
        <taxon>Gammaproteobacteria</taxon>
        <taxon>Cellvibrionales</taxon>
        <taxon>Cellvibrionaceae</taxon>
        <taxon>Cellvibrio</taxon>
    </lineage>
</organism>
<dbReference type="PANTHER" id="PTHR13696:SF52">
    <property type="entry name" value="PARA FAMILY PROTEIN CT_582"/>
    <property type="match status" value="1"/>
</dbReference>
<dbReference type="CDD" id="cd02042">
    <property type="entry name" value="ParAB_family"/>
    <property type="match status" value="1"/>
</dbReference>
<evidence type="ECO:0000313" key="3">
    <source>
        <dbReference type="Proteomes" id="UP000652567"/>
    </source>
</evidence>
<accession>A0A928V809</accession>
<evidence type="ECO:0000313" key="2">
    <source>
        <dbReference type="EMBL" id="MBE8718820.1"/>
    </source>
</evidence>
<dbReference type="AlphaFoldDB" id="A0A928V809"/>
<gene>
    <name evidence="2" type="ORF">C4F51_16730</name>
</gene>
<comment type="caution">
    <text evidence="2">The sequence shown here is derived from an EMBL/GenBank/DDBJ whole genome shotgun (WGS) entry which is preliminary data.</text>
</comment>
<dbReference type="PIRSF" id="PIRSF009320">
    <property type="entry name" value="Nuc_binding_HP_1000"/>
    <property type="match status" value="1"/>
</dbReference>
<name>A0A928V809_9GAMM</name>